<dbReference type="SUPFAM" id="SSF63829">
    <property type="entry name" value="Calcium-dependent phosphotriesterase"/>
    <property type="match status" value="1"/>
</dbReference>
<evidence type="ECO:0008006" key="3">
    <source>
        <dbReference type="Google" id="ProtNLM"/>
    </source>
</evidence>
<keyword evidence="2" id="KW-1185">Reference proteome</keyword>
<dbReference type="Gene3D" id="2.120.10.30">
    <property type="entry name" value="TolB, C-terminal domain"/>
    <property type="match status" value="1"/>
</dbReference>
<gene>
    <name evidence="1" type="ORF">ACFOD9_00960</name>
</gene>
<name>A0ABV7IPN9_9SPHN</name>
<dbReference type="InterPro" id="IPR011042">
    <property type="entry name" value="6-blade_b-propeller_TolB-like"/>
</dbReference>
<dbReference type="EMBL" id="JBHRTQ010000001">
    <property type="protein sequence ID" value="MFC3172813.1"/>
    <property type="molecule type" value="Genomic_DNA"/>
</dbReference>
<proteinExistence type="predicted"/>
<accession>A0ABV7IPN9</accession>
<protein>
    <recommendedName>
        <fullName evidence="3">SMP-30/Gluconolactonase/LRE-like region domain-containing protein</fullName>
    </recommendedName>
</protein>
<sequence>MVLGLAAMPASAATAPVGTSGAATVEACGESLPAPGKPAGPVKALCGFNLPEDMAMTPDGRHVLVGDLGMVLTPTGVKMPDRPTDIAVLDTTTDKVGKLVRTFDKGPNWGDPACPARGPDDKFLVIGLSVGQRAHGVVQLLVVNPMGGEHVEFYELQRAGGGGLSAAWRGCVMAPADGTVDAVSPMPDGGFVASVICAKSLGGTAPCTRAGLAGGNTGWLLAWSPGGAVRRLANSDAALNNGLVASADGREVYMVATGTNALRVYSLRQQRYVRDIALGFRADNAHPGPGGTVLTGGTIAGNLCLGLRAKGCVNQSRVASVNPRSGRVTILFSAGDGLLSGTTAGLIAGRSLYVSSLSDPFLLKARLRR</sequence>
<comment type="caution">
    <text evidence="1">The sequence shown here is derived from an EMBL/GenBank/DDBJ whole genome shotgun (WGS) entry which is preliminary data.</text>
</comment>
<reference evidence="2" key="1">
    <citation type="journal article" date="2019" name="Int. J. Syst. Evol. Microbiol.">
        <title>The Global Catalogue of Microorganisms (GCM) 10K type strain sequencing project: providing services to taxonomists for standard genome sequencing and annotation.</title>
        <authorList>
            <consortium name="The Broad Institute Genomics Platform"/>
            <consortium name="The Broad Institute Genome Sequencing Center for Infectious Disease"/>
            <person name="Wu L."/>
            <person name="Ma J."/>
        </authorList>
    </citation>
    <scope>NUCLEOTIDE SEQUENCE [LARGE SCALE GENOMIC DNA]</scope>
    <source>
        <strain evidence="2">KCTC 42984</strain>
    </source>
</reference>
<evidence type="ECO:0000313" key="2">
    <source>
        <dbReference type="Proteomes" id="UP001595604"/>
    </source>
</evidence>
<evidence type="ECO:0000313" key="1">
    <source>
        <dbReference type="EMBL" id="MFC3172813.1"/>
    </source>
</evidence>
<organism evidence="1 2">
    <name type="scientific">Novosphingobium bradum</name>
    <dbReference type="NCBI Taxonomy" id="1737444"/>
    <lineage>
        <taxon>Bacteria</taxon>
        <taxon>Pseudomonadati</taxon>
        <taxon>Pseudomonadota</taxon>
        <taxon>Alphaproteobacteria</taxon>
        <taxon>Sphingomonadales</taxon>
        <taxon>Sphingomonadaceae</taxon>
        <taxon>Novosphingobium</taxon>
    </lineage>
</organism>
<dbReference type="Proteomes" id="UP001595604">
    <property type="component" value="Unassembled WGS sequence"/>
</dbReference>
<dbReference type="RefSeq" id="WP_379508210.1">
    <property type="nucleotide sequence ID" value="NZ_JBHRTQ010000001.1"/>
</dbReference>